<reference evidence="3 4" key="1">
    <citation type="journal article" date="2023" name="BMC Biotechnol.">
        <title>Vitis rotundifolia cv Carlos genome sequencing.</title>
        <authorList>
            <person name="Huff M."/>
            <person name="Hulse-Kemp A."/>
            <person name="Scheffler B."/>
            <person name="Youngblood R."/>
            <person name="Simpson S."/>
            <person name="Babiker E."/>
            <person name="Staton M."/>
        </authorList>
    </citation>
    <scope>NUCLEOTIDE SEQUENCE [LARGE SCALE GENOMIC DNA]</scope>
    <source>
        <tissue evidence="3">Leaf</tissue>
    </source>
</reference>
<dbReference type="InterPro" id="IPR013094">
    <property type="entry name" value="AB_hydrolase_3"/>
</dbReference>
<dbReference type="PANTHER" id="PTHR23024">
    <property type="entry name" value="ARYLACETAMIDE DEACETYLASE"/>
    <property type="match status" value="1"/>
</dbReference>
<evidence type="ECO:0000313" key="4">
    <source>
        <dbReference type="Proteomes" id="UP001168098"/>
    </source>
</evidence>
<organism evidence="3 4">
    <name type="scientific">Vitis rotundifolia</name>
    <name type="common">Muscadine grape</name>
    <dbReference type="NCBI Taxonomy" id="103349"/>
    <lineage>
        <taxon>Eukaryota</taxon>
        <taxon>Viridiplantae</taxon>
        <taxon>Streptophyta</taxon>
        <taxon>Embryophyta</taxon>
        <taxon>Tracheophyta</taxon>
        <taxon>Spermatophyta</taxon>
        <taxon>Magnoliopsida</taxon>
        <taxon>eudicotyledons</taxon>
        <taxon>Gunneridae</taxon>
        <taxon>Pentapetalae</taxon>
        <taxon>rosids</taxon>
        <taxon>Vitales</taxon>
        <taxon>Vitaceae</taxon>
        <taxon>Viteae</taxon>
        <taxon>Vitis</taxon>
    </lineage>
</organism>
<dbReference type="SUPFAM" id="SSF53474">
    <property type="entry name" value="alpha/beta-Hydrolases"/>
    <property type="match status" value="1"/>
</dbReference>
<dbReference type="InterPro" id="IPR050466">
    <property type="entry name" value="Carboxylest/Gibb_receptor"/>
</dbReference>
<evidence type="ECO:0000259" key="2">
    <source>
        <dbReference type="Pfam" id="PF07859"/>
    </source>
</evidence>
<dbReference type="GO" id="GO:0016787">
    <property type="term" value="F:hydrolase activity"/>
    <property type="evidence" value="ECO:0007669"/>
    <property type="project" value="InterPro"/>
</dbReference>
<comment type="caution">
    <text evidence="3">The sequence shown here is derived from an EMBL/GenBank/DDBJ whole genome shotgun (WGS) entry which is preliminary data.</text>
</comment>
<evidence type="ECO:0000256" key="1">
    <source>
        <dbReference type="ARBA" id="ARBA00010515"/>
    </source>
</evidence>
<dbReference type="EMBL" id="JARBHA010000003">
    <property type="protein sequence ID" value="KAJ9705005.1"/>
    <property type="molecule type" value="Genomic_DNA"/>
</dbReference>
<protein>
    <recommendedName>
        <fullName evidence="2">Alpha/beta hydrolase fold-3 domain-containing protein</fullName>
    </recommendedName>
</protein>
<comment type="similarity">
    <text evidence="1">Belongs to the 'GDXG' lipolytic enzyme family.</text>
</comment>
<dbReference type="InterPro" id="IPR029058">
    <property type="entry name" value="AB_hydrolase_fold"/>
</dbReference>
<proteinExistence type="inferred from homology"/>
<dbReference type="Gene3D" id="3.40.50.1820">
    <property type="entry name" value="alpha/beta hydrolase"/>
    <property type="match status" value="1"/>
</dbReference>
<keyword evidence="4" id="KW-1185">Reference proteome</keyword>
<evidence type="ECO:0000313" key="3">
    <source>
        <dbReference type="EMBL" id="KAJ9705005.1"/>
    </source>
</evidence>
<feature type="domain" description="Alpha/beta hydrolase fold-3" evidence="2">
    <location>
        <begin position="75"/>
        <end position="300"/>
    </location>
</feature>
<sequence length="323" mass="35662">MDSTTAEVAYYFAPFLRVYTDGHVERLLGTDVVPPAMNSETGVSSKDVVIAPETSVSARLFKPNSVNPEKRLPLLVYFHGGGFSLCSPYCSIYHNYLTSLVLEANIIAVSVDYRLAPENPLPAAYEDSWAALQWVVSHCNGQGSEPWLKDHADFQRVFLAGDSAGGNISHNLAVQAGVEGLGGVKLQGICLVHPYFGRKSEDDVGEADDKTSGGRPDVRPGVDNRWLYVCPTTSGFNDPRYNPAADERLCRLGCSKVLVCVAEKDGLRDREWFYYETLRKSGWSGEVEIMETEGEGHVFHLFKPSSEKAVTLMKRIVSFINQE</sequence>
<gene>
    <name evidence="3" type="ORF">PVL29_003177</name>
</gene>
<dbReference type="PANTHER" id="PTHR23024:SF257">
    <property type="entry name" value="ALPHA_BETA HYDROLASE FOLD-3 DOMAIN-CONTAINING PROTEIN"/>
    <property type="match status" value="1"/>
</dbReference>
<dbReference type="AlphaFoldDB" id="A0AA39ADE7"/>
<name>A0AA39ADE7_VITRO</name>
<dbReference type="Proteomes" id="UP001168098">
    <property type="component" value="Unassembled WGS sequence"/>
</dbReference>
<accession>A0AA39ADE7</accession>
<dbReference type="Pfam" id="PF07859">
    <property type="entry name" value="Abhydrolase_3"/>
    <property type="match status" value="1"/>
</dbReference>